<evidence type="ECO:0000256" key="1">
    <source>
        <dbReference type="ARBA" id="ARBA00045658"/>
    </source>
</evidence>
<comment type="caution">
    <text evidence="4">The sequence shown here is derived from an EMBL/GenBank/DDBJ whole genome shotgun (WGS) entry which is preliminary data.</text>
</comment>
<dbReference type="SUPFAM" id="SSF52540">
    <property type="entry name" value="P-loop containing nucleoside triphosphate hydrolases"/>
    <property type="match status" value="1"/>
</dbReference>
<dbReference type="Gene3D" id="3.40.50.300">
    <property type="entry name" value="P-loop containing nucleotide triphosphate hydrolases"/>
    <property type="match status" value="1"/>
</dbReference>
<name>A0A1G1SUW7_9BACT</name>
<reference evidence="4 5" key="1">
    <citation type="submission" date="2016-08" db="EMBL/GenBank/DDBJ databases">
        <title>Hymenobacter coccineus sp. nov., Hymenobacter lapidarius sp. nov. and Hymenobacter glacialis sp. nov., isolated from Antarctic soil.</title>
        <authorList>
            <person name="Sedlacek I."/>
            <person name="Kralova S."/>
            <person name="Kyrova K."/>
            <person name="Maslanova I."/>
            <person name="Stankova E."/>
            <person name="Vrbovska V."/>
            <person name="Nemec M."/>
            <person name="Bartak M."/>
            <person name="Svec P."/>
            <person name="Busse H.-J."/>
            <person name="Pantucek R."/>
        </authorList>
    </citation>
    <scope>NUCLEOTIDE SEQUENCE [LARGE SCALE GENOMIC DNA]</scope>
    <source>
        <strain evidence="4 5">CCM 8643</strain>
    </source>
</reference>
<dbReference type="InterPro" id="IPR027417">
    <property type="entry name" value="P-loop_NTPase"/>
</dbReference>
<dbReference type="InterPro" id="IPR051927">
    <property type="entry name" value="Zn_Chap_cDPG_Synth"/>
</dbReference>
<organism evidence="4 5">
    <name type="scientific">Hymenobacter lapidarius</name>
    <dbReference type="NCBI Taxonomy" id="1908237"/>
    <lineage>
        <taxon>Bacteria</taxon>
        <taxon>Pseudomonadati</taxon>
        <taxon>Bacteroidota</taxon>
        <taxon>Cytophagia</taxon>
        <taxon>Cytophagales</taxon>
        <taxon>Hymenobacteraceae</taxon>
        <taxon>Hymenobacter</taxon>
    </lineage>
</organism>
<dbReference type="SUPFAM" id="SSF90002">
    <property type="entry name" value="Hypothetical protein YjiA, C-terminal domain"/>
    <property type="match status" value="1"/>
</dbReference>
<dbReference type="STRING" id="1908237.BEN47_18545"/>
<dbReference type="PANTHER" id="PTHR43603:SF1">
    <property type="entry name" value="ZINC-REGULATED GTPASE METALLOPROTEIN ACTIVATOR 1"/>
    <property type="match status" value="1"/>
</dbReference>
<dbReference type="PANTHER" id="PTHR43603">
    <property type="entry name" value="COBW DOMAIN-CONTAINING PROTEIN DDB_G0274527"/>
    <property type="match status" value="1"/>
</dbReference>
<dbReference type="Proteomes" id="UP000176294">
    <property type="component" value="Unassembled WGS sequence"/>
</dbReference>
<proteinExistence type="predicted"/>
<keyword evidence="5" id="KW-1185">Reference proteome</keyword>
<dbReference type="SMART" id="SM00833">
    <property type="entry name" value="CobW_C"/>
    <property type="match status" value="1"/>
</dbReference>
<dbReference type="InterPro" id="IPR011629">
    <property type="entry name" value="CobW-like_C"/>
</dbReference>
<feature type="domain" description="CobW C-terminal" evidence="3">
    <location>
        <begin position="231"/>
        <end position="310"/>
    </location>
</feature>
<evidence type="ECO:0000259" key="3">
    <source>
        <dbReference type="SMART" id="SM00833"/>
    </source>
</evidence>
<dbReference type="AlphaFoldDB" id="A0A1G1SUW7"/>
<feature type="region of interest" description="Disordered" evidence="2">
    <location>
        <begin position="208"/>
        <end position="231"/>
    </location>
</feature>
<evidence type="ECO:0000313" key="5">
    <source>
        <dbReference type="Proteomes" id="UP000176294"/>
    </source>
</evidence>
<dbReference type="Pfam" id="PF02492">
    <property type="entry name" value="cobW"/>
    <property type="match status" value="1"/>
</dbReference>
<dbReference type="Pfam" id="PF07683">
    <property type="entry name" value="CobW_C"/>
    <property type="match status" value="1"/>
</dbReference>
<feature type="compositionally biased region" description="Pro residues" evidence="2">
    <location>
        <begin position="215"/>
        <end position="226"/>
    </location>
</feature>
<dbReference type="InterPro" id="IPR003495">
    <property type="entry name" value="CobW/HypB/UreG_nucleotide-bd"/>
</dbReference>
<gene>
    <name evidence="4" type="ORF">BEN47_18545</name>
</gene>
<evidence type="ECO:0000256" key="2">
    <source>
        <dbReference type="SAM" id="MobiDB-lite"/>
    </source>
</evidence>
<dbReference type="EMBL" id="MDZB01000147">
    <property type="protein sequence ID" value="OGX82407.1"/>
    <property type="molecule type" value="Genomic_DNA"/>
</dbReference>
<sequence>MLTGLTGAGKTSVLQHLLRERAGLNAAVIGSGDGPAGPGSFSRTEEKVIRLATEAGSYELRGDLLLEAGRLARENWFDYLLVENPGFAALAPVRRTFVLGNAAYGLDLPQRTRLDTLVAVVDACRFFADWHAPLERPAEPSTDGEPAAWFRADVLVEQLEAANVVVINKTDQVSAEELGRLRALLGQLCPGARLVEATFGRVDPAELLHTGRYGPQPPDSPPPAPPAAQGMNTYRFRDERPFHPARLWEFVREGWPAQVLRSQGLFWLASRPDEVLRWDQAGPRAGPPPPAAGGPPCPTATRTRCFGATSCCCWPAGTRSFRTG</sequence>
<accession>A0A1G1SUW7</accession>
<comment type="function">
    <text evidence="1">Zinc chaperone that directly transfers zinc cofactor to target proteins, thereby activating them. Zinc is transferred from the CXCC motif in the GTPase domain to the zinc binding site in target proteins in a process requiring GTP hydrolysis.</text>
</comment>
<evidence type="ECO:0000313" key="4">
    <source>
        <dbReference type="EMBL" id="OGX82407.1"/>
    </source>
</evidence>
<protein>
    <recommendedName>
        <fullName evidence="3">CobW C-terminal domain-containing protein</fullName>
    </recommendedName>
</protein>